<protein>
    <submittedName>
        <fullName evidence="2">Uncharacterized protein</fullName>
    </submittedName>
</protein>
<reference evidence="2" key="1">
    <citation type="journal article" date="2021" name="Nat. Commun.">
        <title>Genetic determinants of endophytism in the Arabidopsis root mycobiome.</title>
        <authorList>
            <person name="Mesny F."/>
            <person name="Miyauchi S."/>
            <person name="Thiergart T."/>
            <person name="Pickel B."/>
            <person name="Atanasova L."/>
            <person name="Karlsson M."/>
            <person name="Huettel B."/>
            <person name="Barry K.W."/>
            <person name="Haridas S."/>
            <person name="Chen C."/>
            <person name="Bauer D."/>
            <person name="Andreopoulos W."/>
            <person name="Pangilinan J."/>
            <person name="LaButti K."/>
            <person name="Riley R."/>
            <person name="Lipzen A."/>
            <person name="Clum A."/>
            <person name="Drula E."/>
            <person name="Henrissat B."/>
            <person name="Kohler A."/>
            <person name="Grigoriev I.V."/>
            <person name="Martin F.M."/>
            <person name="Hacquard S."/>
        </authorList>
    </citation>
    <scope>NUCLEOTIDE SEQUENCE</scope>
    <source>
        <strain evidence="2">FSSC 5 MPI-SDFR-AT-0091</strain>
    </source>
</reference>
<proteinExistence type="predicted"/>
<sequence>MTKSSITPQDLTAYPGVYIDFGHTYTKRHDPRQSPHLFCSRTRRNATHLAVVRETLCHAASPDYEIAPTDRGRISLSQQPRRLQGETRLNQAQAPTASTPQRLLGSLGVEIISISIIPGGRRGRHWILRRPKLDSFGSAHRPGSPPGSNDTRAHSRKNSWLRRSSFQKVPYLIKRPLPVPTQTDQEQRSLLGRKFLKLPSGFDTEALRSRKRFPGDMNPISMEQLA</sequence>
<feature type="region of interest" description="Disordered" evidence="1">
    <location>
        <begin position="134"/>
        <end position="160"/>
    </location>
</feature>
<evidence type="ECO:0000313" key="2">
    <source>
        <dbReference type="EMBL" id="KAH7273841.1"/>
    </source>
</evidence>
<dbReference type="AlphaFoldDB" id="A0A9P9L467"/>
<keyword evidence="3" id="KW-1185">Reference proteome</keyword>
<dbReference type="EMBL" id="JAGTJS010000002">
    <property type="protein sequence ID" value="KAH7273841.1"/>
    <property type="molecule type" value="Genomic_DNA"/>
</dbReference>
<evidence type="ECO:0000313" key="3">
    <source>
        <dbReference type="Proteomes" id="UP000736672"/>
    </source>
</evidence>
<dbReference type="Proteomes" id="UP000736672">
    <property type="component" value="Unassembled WGS sequence"/>
</dbReference>
<gene>
    <name evidence="2" type="ORF">B0J15DRAFT_111085</name>
</gene>
<comment type="caution">
    <text evidence="2">The sequence shown here is derived from an EMBL/GenBank/DDBJ whole genome shotgun (WGS) entry which is preliminary data.</text>
</comment>
<accession>A0A9P9L467</accession>
<name>A0A9P9L467_FUSSL</name>
<organism evidence="2 3">
    <name type="scientific">Fusarium solani</name>
    <name type="common">Filamentous fungus</name>
    <dbReference type="NCBI Taxonomy" id="169388"/>
    <lineage>
        <taxon>Eukaryota</taxon>
        <taxon>Fungi</taxon>
        <taxon>Dikarya</taxon>
        <taxon>Ascomycota</taxon>
        <taxon>Pezizomycotina</taxon>
        <taxon>Sordariomycetes</taxon>
        <taxon>Hypocreomycetidae</taxon>
        <taxon>Hypocreales</taxon>
        <taxon>Nectriaceae</taxon>
        <taxon>Fusarium</taxon>
        <taxon>Fusarium solani species complex</taxon>
    </lineage>
</organism>
<evidence type="ECO:0000256" key="1">
    <source>
        <dbReference type="SAM" id="MobiDB-lite"/>
    </source>
</evidence>